<keyword evidence="1" id="KW-1133">Transmembrane helix</keyword>
<protein>
    <submittedName>
        <fullName evidence="3">Peptidoglycan/LPS O-acetylase OafA/YrhL</fullName>
    </submittedName>
</protein>
<accession>A0A2T5BE13</accession>
<sequence length="344" mass="38496">MRDHVHIAPLHGLRGLAALAVLFGHFRGQTKFPDPQLATSIGVVLFFVLSGFLMGHIYLRERFTVERGLMYAIARIARIYPLFIFVVCLAAILSLLAKKGVGPFGMTFERVPEHFLMAGSGATIWTISVEFQFYAAFVLVWWAVSRVPDWADQIILSLFAACTIYVIAAGYPDGRIAFLRYAHIFLIGVIASIAWRRYPTVVATASSVALPVSISYFIASYFFIPILYDQNDVYEDLLLCLVCGVLVLTSVANPTSTTGKILSSKIAHQLGEMSFGIYLLHRIVMFLWQQAGYLGLKGIPLTILLFSSTMLAAWLANNKIENPCRAAIRDWYADLRQRRSQRVQ</sequence>
<dbReference type="GO" id="GO:0000271">
    <property type="term" value="P:polysaccharide biosynthetic process"/>
    <property type="evidence" value="ECO:0007669"/>
    <property type="project" value="TreeGrafter"/>
</dbReference>
<dbReference type="Proteomes" id="UP000241247">
    <property type="component" value="Unassembled WGS sequence"/>
</dbReference>
<feature type="transmembrane region" description="Helical" evidence="1">
    <location>
        <begin position="7"/>
        <end position="26"/>
    </location>
</feature>
<proteinExistence type="predicted"/>
<feature type="transmembrane region" description="Helical" evidence="1">
    <location>
        <begin position="298"/>
        <end position="316"/>
    </location>
</feature>
<keyword evidence="1" id="KW-0812">Transmembrane</keyword>
<feature type="transmembrane region" description="Helical" evidence="1">
    <location>
        <begin position="38"/>
        <end position="59"/>
    </location>
</feature>
<evidence type="ECO:0000259" key="2">
    <source>
        <dbReference type="Pfam" id="PF01757"/>
    </source>
</evidence>
<feature type="transmembrane region" description="Helical" evidence="1">
    <location>
        <begin position="178"/>
        <end position="196"/>
    </location>
</feature>
<dbReference type="AlphaFoldDB" id="A0A2T5BE13"/>
<dbReference type="GO" id="GO:0016020">
    <property type="term" value="C:membrane"/>
    <property type="evidence" value="ECO:0007669"/>
    <property type="project" value="TreeGrafter"/>
</dbReference>
<dbReference type="PANTHER" id="PTHR23028">
    <property type="entry name" value="ACETYLTRANSFERASE"/>
    <property type="match status" value="1"/>
</dbReference>
<reference evidence="3 4" key="1">
    <citation type="submission" date="2018-04" db="EMBL/GenBank/DDBJ databases">
        <title>Genomic Encyclopedia of Type Strains, Phase IV (KMG-IV): sequencing the most valuable type-strain genomes for metagenomic binning, comparative biology and taxonomic classification.</title>
        <authorList>
            <person name="Goeker M."/>
        </authorList>
    </citation>
    <scope>NUCLEOTIDE SEQUENCE [LARGE SCALE GENOMIC DNA]</scope>
    <source>
        <strain evidence="3 4">DSM 7138</strain>
    </source>
</reference>
<name>A0A2T5BE13_MYCDI</name>
<dbReference type="Pfam" id="PF01757">
    <property type="entry name" value="Acyl_transf_3"/>
    <property type="match status" value="1"/>
</dbReference>
<evidence type="ECO:0000313" key="3">
    <source>
        <dbReference type="EMBL" id="PTM97234.1"/>
    </source>
</evidence>
<comment type="caution">
    <text evidence="3">The sequence shown here is derived from an EMBL/GenBank/DDBJ whole genome shotgun (WGS) entry which is preliminary data.</text>
</comment>
<feature type="transmembrane region" description="Helical" evidence="1">
    <location>
        <begin position="208"/>
        <end position="228"/>
    </location>
</feature>
<dbReference type="InterPro" id="IPR002656">
    <property type="entry name" value="Acyl_transf_3_dom"/>
</dbReference>
<evidence type="ECO:0000256" key="1">
    <source>
        <dbReference type="SAM" id="Phobius"/>
    </source>
</evidence>
<keyword evidence="4" id="KW-1185">Reference proteome</keyword>
<gene>
    <name evidence="3" type="ORF">C7449_102103</name>
</gene>
<dbReference type="EMBL" id="PZZZ01000002">
    <property type="protein sequence ID" value="PTM97234.1"/>
    <property type="molecule type" value="Genomic_DNA"/>
</dbReference>
<evidence type="ECO:0000313" key="4">
    <source>
        <dbReference type="Proteomes" id="UP000241247"/>
    </source>
</evidence>
<dbReference type="InterPro" id="IPR050879">
    <property type="entry name" value="Acyltransferase_3"/>
</dbReference>
<organism evidence="3 4">
    <name type="scientific">Mycoplana dimorpha</name>
    <dbReference type="NCBI Taxonomy" id="28320"/>
    <lineage>
        <taxon>Bacteria</taxon>
        <taxon>Pseudomonadati</taxon>
        <taxon>Pseudomonadota</taxon>
        <taxon>Alphaproteobacteria</taxon>
        <taxon>Hyphomicrobiales</taxon>
        <taxon>Rhizobiaceae</taxon>
        <taxon>Mycoplana</taxon>
    </lineage>
</organism>
<feature type="domain" description="Acyltransferase 3" evidence="2">
    <location>
        <begin position="10"/>
        <end position="316"/>
    </location>
</feature>
<feature type="transmembrane region" description="Helical" evidence="1">
    <location>
        <begin position="79"/>
        <end position="97"/>
    </location>
</feature>
<dbReference type="PANTHER" id="PTHR23028:SF53">
    <property type="entry name" value="ACYL_TRANSF_3 DOMAIN-CONTAINING PROTEIN"/>
    <property type="match status" value="1"/>
</dbReference>
<dbReference type="RefSeq" id="WP_170115792.1">
    <property type="nucleotide sequence ID" value="NZ_JBHEEX010000001.1"/>
</dbReference>
<dbReference type="GO" id="GO:0016747">
    <property type="term" value="F:acyltransferase activity, transferring groups other than amino-acyl groups"/>
    <property type="evidence" value="ECO:0007669"/>
    <property type="project" value="InterPro"/>
</dbReference>
<keyword evidence="1" id="KW-0472">Membrane</keyword>
<feature type="transmembrane region" description="Helical" evidence="1">
    <location>
        <begin position="117"/>
        <end position="142"/>
    </location>
</feature>
<feature type="transmembrane region" description="Helical" evidence="1">
    <location>
        <begin position="154"/>
        <end position="172"/>
    </location>
</feature>